<evidence type="ECO:0000313" key="1">
    <source>
        <dbReference type="EMBL" id="GEO72106.1"/>
    </source>
</evidence>
<name>A0ABQ0WWI6_9LACO</name>
<comment type="caution">
    <text evidence="1">The sequence shown here is derived from an EMBL/GenBank/DDBJ whole genome shotgun (WGS) entry which is preliminary data.</text>
</comment>
<evidence type="ECO:0000313" key="2">
    <source>
        <dbReference type="Proteomes" id="UP000321794"/>
    </source>
</evidence>
<keyword evidence="2" id="KW-1185">Reference proteome</keyword>
<dbReference type="Proteomes" id="UP000321794">
    <property type="component" value="Unassembled WGS sequence"/>
</dbReference>
<gene>
    <name evidence="1" type="ORF">LZY01_12740</name>
</gene>
<proteinExistence type="predicted"/>
<protein>
    <submittedName>
        <fullName evidence="1">Uncharacterized protein</fullName>
    </submittedName>
</protein>
<organism evidence="1 2">
    <name type="scientific">Levilactobacillus zymae</name>
    <dbReference type="NCBI Taxonomy" id="267363"/>
    <lineage>
        <taxon>Bacteria</taxon>
        <taxon>Bacillati</taxon>
        <taxon>Bacillota</taxon>
        <taxon>Bacilli</taxon>
        <taxon>Lactobacillales</taxon>
        <taxon>Lactobacillaceae</taxon>
        <taxon>Levilactobacillus</taxon>
    </lineage>
</organism>
<sequence>MIEATLTSLALTEATLAAHWLSCCDFCVEADATCDFNVESEATCDFKVDVEAEASCDFNVESEAFCDSNVDVDADASCDLSVDNDFSTDSENSLALASAMETDAAALVNESLRADKLVALSDTALAKLKTELEACCSLVTDNEVSESDATDAANETPLKLVKTDAYWDCAVLKLCLSPSRLSNASDCA</sequence>
<dbReference type="EMBL" id="BJZK01000013">
    <property type="protein sequence ID" value="GEO72106.1"/>
    <property type="molecule type" value="Genomic_DNA"/>
</dbReference>
<reference evidence="1 2" key="1">
    <citation type="submission" date="2019-07" db="EMBL/GenBank/DDBJ databases">
        <title>Whole genome shotgun sequence of Lactobacillus zymae NBRC 107157.</title>
        <authorList>
            <person name="Hosoyama A."/>
            <person name="Uohara A."/>
            <person name="Ohji S."/>
            <person name="Ichikawa N."/>
        </authorList>
    </citation>
    <scope>NUCLEOTIDE SEQUENCE [LARGE SCALE GENOMIC DNA]</scope>
    <source>
        <strain evidence="1 2">NBRC 107157</strain>
    </source>
</reference>
<accession>A0ABQ0WWI6</accession>